<reference evidence="1" key="1">
    <citation type="submission" date="2023-05" db="EMBL/GenBank/DDBJ databases">
        <title>Whole genome sequence of Commensalibacter sp.</title>
        <authorList>
            <person name="Charoenyingcharoen P."/>
            <person name="Yukphan P."/>
        </authorList>
    </citation>
    <scope>NUCLEOTIDE SEQUENCE</scope>
    <source>
        <strain evidence="1">TBRC 10068</strain>
    </source>
</reference>
<comment type="caution">
    <text evidence="1">The sequence shown here is derived from an EMBL/GenBank/DDBJ whole genome shotgun (WGS) entry which is preliminary data.</text>
</comment>
<proteinExistence type="predicted"/>
<accession>A0ABT6Q6L7</accession>
<evidence type="ECO:0000313" key="2">
    <source>
        <dbReference type="Proteomes" id="UP001431775"/>
    </source>
</evidence>
<keyword evidence="2" id="KW-1185">Reference proteome</keyword>
<name>A0ABT6Q6L7_9PROT</name>
<evidence type="ECO:0000313" key="1">
    <source>
        <dbReference type="EMBL" id="MDI2112538.1"/>
    </source>
</evidence>
<sequence length="45" mass="5705">MTMHRKTKLTLYHREEIWLLYHQDKVTVTDMAKRFWSADLRFMLY</sequence>
<dbReference type="RefSeq" id="WP_281462176.1">
    <property type="nucleotide sequence ID" value="NZ_JASBAN010000001.1"/>
</dbReference>
<organism evidence="1 2">
    <name type="scientific">Commensalibacter nepenthis</name>
    <dbReference type="NCBI Taxonomy" id="3043872"/>
    <lineage>
        <taxon>Bacteria</taxon>
        <taxon>Pseudomonadati</taxon>
        <taxon>Pseudomonadota</taxon>
        <taxon>Alphaproteobacteria</taxon>
        <taxon>Acetobacterales</taxon>
        <taxon>Acetobacteraceae</taxon>
    </lineage>
</organism>
<evidence type="ECO:0008006" key="3">
    <source>
        <dbReference type="Google" id="ProtNLM"/>
    </source>
</evidence>
<dbReference type="EMBL" id="JASBAN010000001">
    <property type="protein sequence ID" value="MDI2112538.1"/>
    <property type="molecule type" value="Genomic_DNA"/>
</dbReference>
<dbReference type="Proteomes" id="UP001431775">
    <property type="component" value="Unassembled WGS sequence"/>
</dbReference>
<gene>
    <name evidence="1" type="ORF">QJV33_04425</name>
</gene>
<protein>
    <recommendedName>
        <fullName evidence="3">Transposase</fullName>
    </recommendedName>
</protein>